<name>A0A1T3NU98_9ACTN</name>
<dbReference type="Gene3D" id="3.90.1210.10">
    <property type="entry name" value="Antifreeze-like/N-acetylneuraminic acid synthase C-terminal domain"/>
    <property type="match status" value="1"/>
</dbReference>
<dbReference type="AlphaFoldDB" id="A0A1T3NU98"/>
<protein>
    <recommendedName>
        <fullName evidence="1">SAF domain-containing protein</fullName>
    </recommendedName>
</protein>
<dbReference type="SMART" id="SM00858">
    <property type="entry name" value="SAF"/>
    <property type="match status" value="1"/>
</dbReference>
<dbReference type="STRING" id="159449.B4N89_05450"/>
<gene>
    <name evidence="2" type="ORF">B4N89_05450</name>
</gene>
<feature type="domain" description="SAF" evidence="1">
    <location>
        <begin position="44"/>
        <end position="107"/>
    </location>
</feature>
<dbReference type="Proteomes" id="UP000190037">
    <property type="component" value="Unassembled WGS sequence"/>
</dbReference>
<proteinExistence type="predicted"/>
<keyword evidence="3" id="KW-1185">Reference proteome</keyword>
<comment type="caution">
    <text evidence="2">The sequence shown here is derived from an EMBL/GenBank/DDBJ whole genome shotgun (WGS) entry which is preliminary data.</text>
</comment>
<dbReference type="Pfam" id="PF08666">
    <property type="entry name" value="SAF"/>
    <property type="match status" value="1"/>
</dbReference>
<evidence type="ECO:0000313" key="2">
    <source>
        <dbReference type="EMBL" id="OPC80467.1"/>
    </source>
</evidence>
<sequence>MPVTPTRSLGARRRRPALIALSVALIAAGGLGSAAFYQMGDKRVPVLAVARTVPYGQTITAEDLRVVEINDAPGLRPIGSGSKGVIVGKRAAVELRAGSLLTSDQVTEKIAIQPGETLVPIAVDATRMPVQRVTPGTRILVVTAVAAPAGANAVPAQPVTIAATVIRASAADPNSGSGKAVLDVAVPAKDGPTLALQVVDGRFSIVVLNTGNADAAPNPAPGKAGGTP</sequence>
<organism evidence="2 3">
    <name type="scientific">Embleya scabrispora</name>
    <dbReference type="NCBI Taxonomy" id="159449"/>
    <lineage>
        <taxon>Bacteria</taxon>
        <taxon>Bacillati</taxon>
        <taxon>Actinomycetota</taxon>
        <taxon>Actinomycetes</taxon>
        <taxon>Kitasatosporales</taxon>
        <taxon>Streptomycetaceae</taxon>
        <taxon>Embleya</taxon>
    </lineage>
</organism>
<evidence type="ECO:0000259" key="1">
    <source>
        <dbReference type="SMART" id="SM00858"/>
    </source>
</evidence>
<dbReference type="EMBL" id="MWQN01000001">
    <property type="protein sequence ID" value="OPC80467.1"/>
    <property type="molecule type" value="Genomic_DNA"/>
</dbReference>
<dbReference type="InterPro" id="IPR013974">
    <property type="entry name" value="SAF"/>
</dbReference>
<accession>A0A1T3NU98</accession>
<evidence type="ECO:0000313" key="3">
    <source>
        <dbReference type="Proteomes" id="UP000190037"/>
    </source>
</evidence>
<reference evidence="2 3" key="1">
    <citation type="submission" date="2017-03" db="EMBL/GenBank/DDBJ databases">
        <title>Draft genome sequence of Streptomyces scabrisporus NF3, endophyte isolated from Amphipterygium adstringens.</title>
        <authorList>
            <person name="Vazquez M."/>
            <person name="Ceapa C.D."/>
            <person name="Rodriguez Luna D."/>
            <person name="Sanchez Esquivel S."/>
        </authorList>
    </citation>
    <scope>NUCLEOTIDE SEQUENCE [LARGE SCALE GENOMIC DNA]</scope>
    <source>
        <strain evidence="2 3">NF3</strain>
    </source>
</reference>
<dbReference type="CDD" id="cd11614">
    <property type="entry name" value="SAF_CpaB_FlgA_like"/>
    <property type="match status" value="1"/>
</dbReference>